<proteinExistence type="predicted"/>
<sequence>MPRTSSTRVFFLLAAALQVPRRCRSRRRYAAEGYRSRSRIGSNRTRGSVGRAVSPVENLSSPFSRETPLSRRSLDEYSRVPESHSMYANCTRARTTAPRRALAGISHSDPPARQRDGSFPISTRESLPGTLAALHGMRKGSTVLSLDPQTASPGDYPMRKNDFARALVSQARMLLLVGTMLLSTPLYLTVRDAHAAGPVGTSAGDFLGFEVGASSAGIAGANTSVSIGAASQFWNPSLLAFMSHSQVSLMHATWLGNLQYEWAGYARPLGTNKGVGSMSVAYFHMPTVSGADEFDNPTGDFRVYDMALTFGYARPVVKGLMLGMNGKFIRQALADVSGTGVAVDLGASAVLMGTTVGATLQNLGPEISFGTGSYPLPQLLRFGVSRSFVADRLLVAADYTFPKTYYNDFRVGAEFHVHPMLAVRAGYRRLGGAGDDPGTGYSFGLGTHAGPMNLDYAMTPGNGFADIHRFSLGYSFGGSDAKPEPEPRHPKQRPVKPATKTPPAIAAIMDAPGPAPSPAAKAPVAPAPQPSAGLQQKGPSSTENPVAESPPPSIAAAPAPKTEAGPAPKAEAPKATPPEPEPKPAPEREVYEVVLGSYQTEQSAESELKALRILGFAVKDAIITFEPGKGYRLSLVRYDSRKPADQFAASLAKMSFTPRVEIARH</sequence>
<dbReference type="GO" id="GO:0042834">
    <property type="term" value="F:peptidoglycan binding"/>
    <property type="evidence" value="ECO:0007669"/>
    <property type="project" value="InterPro"/>
</dbReference>
<protein>
    <submittedName>
        <fullName evidence="3">SPOR domain-containing protein</fullName>
    </submittedName>
</protein>
<feature type="domain" description="SPOR" evidence="2">
    <location>
        <begin position="585"/>
        <end position="664"/>
    </location>
</feature>
<evidence type="ECO:0000313" key="4">
    <source>
        <dbReference type="Proteomes" id="UP000316292"/>
    </source>
</evidence>
<evidence type="ECO:0000256" key="1">
    <source>
        <dbReference type="SAM" id="MobiDB-lite"/>
    </source>
</evidence>
<dbReference type="AlphaFoldDB" id="A0A538SGF6"/>
<name>A0A538SGF6_UNCEI</name>
<feature type="compositionally biased region" description="Polar residues" evidence="1">
    <location>
        <begin position="533"/>
        <end position="544"/>
    </location>
</feature>
<feature type="region of interest" description="Disordered" evidence="1">
    <location>
        <begin position="102"/>
        <end position="123"/>
    </location>
</feature>
<evidence type="ECO:0000259" key="2">
    <source>
        <dbReference type="PROSITE" id="PS51724"/>
    </source>
</evidence>
<dbReference type="EMBL" id="VBOR01000034">
    <property type="protein sequence ID" value="TMQ50446.1"/>
    <property type="molecule type" value="Genomic_DNA"/>
</dbReference>
<accession>A0A538SGF6</accession>
<feature type="compositionally biased region" description="Low complexity" evidence="1">
    <location>
        <begin position="554"/>
        <end position="574"/>
    </location>
</feature>
<dbReference type="Gene3D" id="2.40.160.60">
    <property type="entry name" value="Outer membrane protein transport protein (OMPP1/FadL/TodX)"/>
    <property type="match status" value="1"/>
</dbReference>
<dbReference type="Proteomes" id="UP000316292">
    <property type="component" value="Unassembled WGS sequence"/>
</dbReference>
<evidence type="ECO:0000313" key="3">
    <source>
        <dbReference type="EMBL" id="TMQ50446.1"/>
    </source>
</evidence>
<dbReference type="NCBIfam" id="NF033709">
    <property type="entry name" value="PorV_fam"/>
    <property type="match status" value="1"/>
</dbReference>
<gene>
    <name evidence="3" type="ORF">E6K71_02535</name>
</gene>
<comment type="caution">
    <text evidence="3">The sequence shown here is derived from an EMBL/GenBank/DDBJ whole genome shotgun (WGS) entry which is preliminary data.</text>
</comment>
<dbReference type="InterPro" id="IPR007730">
    <property type="entry name" value="SPOR-like_dom"/>
</dbReference>
<feature type="compositionally biased region" description="Basic and acidic residues" evidence="1">
    <location>
        <begin position="580"/>
        <end position="589"/>
    </location>
</feature>
<feature type="compositionally biased region" description="Low complexity" evidence="1">
    <location>
        <begin position="495"/>
        <end position="524"/>
    </location>
</feature>
<reference evidence="3 4" key="1">
    <citation type="journal article" date="2019" name="Nat. Microbiol.">
        <title>Mediterranean grassland soil C-N compound turnover is dependent on rainfall and depth, and is mediated by genomically divergent microorganisms.</title>
        <authorList>
            <person name="Diamond S."/>
            <person name="Andeer P.F."/>
            <person name="Li Z."/>
            <person name="Crits-Christoph A."/>
            <person name="Burstein D."/>
            <person name="Anantharaman K."/>
            <person name="Lane K.R."/>
            <person name="Thomas B.C."/>
            <person name="Pan C."/>
            <person name="Northen T.R."/>
            <person name="Banfield J.F."/>
        </authorList>
    </citation>
    <scope>NUCLEOTIDE SEQUENCE [LARGE SCALE GENOMIC DNA]</scope>
    <source>
        <strain evidence="3">WS_1</strain>
    </source>
</reference>
<feature type="region of interest" description="Disordered" evidence="1">
    <location>
        <begin position="476"/>
        <end position="589"/>
    </location>
</feature>
<dbReference type="SUPFAM" id="SSF56935">
    <property type="entry name" value="Porins"/>
    <property type="match status" value="1"/>
</dbReference>
<dbReference type="Pfam" id="PF05036">
    <property type="entry name" value="SPOR"/>
    <property type="match status" value="1"/>
</dbReference>
<dbReference type="PROSITE" id="PS51724">
    <property type="entry name" value="SPOR"/>
    <property type="match status" value="1"/>
</dbReference>
<organism evidence="3 4">
    <name type="scientific">Eiseniibacteriota bacterium</name>
    <dbReference type="NCBI Taxonomy" id="2212470"/>
    <lineage>
        <taxon>Bacteria</taxon>
        <taxon>Candidatus Eiseniibacteriota</taxon>
    </lineage>
</organism>